<dbReference type="EMBL" id="BK015472">
    <property type="protein sequence ID" value="DAE08582.1"/>
    <property type="molecule type" value="Genomic_DNA"/>
</dbReference>
<name>A0A8S5PNA2_9CAUD</name>
<evidence type="ECO:0000313" key="2">
    <source>
        <dbReference type="EMBL" id="DAE08582.1"/>
    </source>
</evidence>
<evidence type="ECO:0000256" key="1">
    <source>
        <dbReference type="SAM" id="MobiDB-lite"/>
    </source>
</evidence>
<protein>
    <submittedName>
        <fullName evidence="2">Uncharacterized protein</fullName>
    </submittedName>
</protein>
<sequence length="159" mass="17982">MDPLSLKFNKMIMEEIGLEVGARQRLYDQDTGCLVQLEGKDLVAPGASSGKEAQEFDPYNSTRMMSQIFGYYTRKLAESGEAPEYGVVYNVDCGKGLSRVEIKNDEEKLSSKPYMRDQCKYADLILQINGDENPDLKEFDVRKEPLKKSSVKAAPRKKK</sequence>
<feature type="region of interest" description="Disordered" evidence="1">
    <location>
        <begin position="139"/>
        <end position="159"/>
    </location>
</feature>
<accession>A0A8S5PNA2</accession>
<proteinExistence type="predicted"/>
<reference evidence="2" key="1">
    <citation type="journal article" date="2021" name="Proc. Natl. Acad. Sci. U.S.A.">
        <title>A Catalog of Tens of Thousands of Viruses from Human Metagenomes Reveals Hidden Associations with Chronic Diseases.</title>
        <authorList>
            <person name="Tisza M.J."/>
            <person name="Buck C.B."/>
        </authorList>
    </citation>
    <scope>NUCLEOTIDE SEQUENCE</scope>
    <source>
        <strain evidence="2">CtwwN25</strain>
    </source>
</reference>
<organism evidence="2">
    <name type="scientific">Myoviridae sp. ctwwN25</name>
    <dbReference type="NCBI Taxonomy" id="2825209"/>
    <lineage>
        <taxon>Viruses</taxon>
        <taxon>Duplodnaviria</taxon>
        <taxon>Heunggongvirae</taxon>
        <taxon>Uroviricota</taxon>
        <taxon>Caudoviricetes</taxon>
    </lineage>
</organism>